<dbReference type="InterPro" id="IPR011009">
    <property type="entry name" value="Kinase-like_dom_sf"/>
</dbReference>
<feature type="region of interest" description="Disordered" evidence="1">
    <location>
        <begin position="79"/>
        <end position="105"/>
    </location>
</feature>
<dbReference type="SUPFAM" id="SSF56112">
    <property type="entry name" value="Protein kinase-like (PK-like)"/>
    <property type="match status" value="1"/>
</dbReference>
<name>A0A455SXG3_9CHLR</name>
<accession>A0A455SXG3</accession>
<evidence type="ECO:0008006" key="3">
    <source>
        <dbReference type="Google" id="ProtNLM"/>
    </source>
</evidence>
<proteinExistence type="predicted"/>
<organism evidence="2">
    <name type="scientific">Thermogemmatispora argillosa</name>
    <dbReference type="NCBI Taxonomy" id="2045280"/>
    <lineage>
        <taxon>Bacteria</taxon>
        <taxon>Bacillati</taxon>
        <taxon>Chloroflexota</taxon>
        <taxon>Ktedonobacteria</taxon>
        <taxon>Thermogemmatisporales</taxon>
        <taxon>Thermogemmatisporaceae</taxon>
        <taxon>Thermogemmatispora</taxon>
    </lineage>
</organism>
<evidence type="ECO:0000313" key="2">
    <source>
        <dbReference type="EMBL" id="BBH92208.1"/>
    </source>
</evidence>
<gene>
    <name evidence="2" type="ORF">KTA_04070</name>
</gene>
<sequence>MMTTHRQGERSRHIRLLGEDGFTSVSLSEHVPLGPRAAVKRLKHRLNPDDLAAFRREAQLLTRLSSPHLHILHALDNDEAGQPLLGGETRGRSGGVSCLCQAHPR</sequence>
<evidence type="ECO:0000256" key="1">
    <source>
        <dbReference type="SAM" id="MobiDB-lite"/>
    </source>
</evidence>
<reference evidence="2" key="1">
    <citation type="submission" date="2018-12" db="EMBL/GenBank/DDBJ databases">
        <title>Novel natural products biosynthetic potential of the class Ktedonobacteria.</title>
        <authorList>
            <person name="Zheng Y."/>
            <person name="Saitou A."/>
            <person name="Wang C.M."/>
            <person name="Toyoda A."/>
            <person name="Minakuchi Y."/>
            <person name="Sekiguchi Y."/>
            <person name="Ueda K."/>
            <person name="Takano H."/>
            <person name="Sakai Y."/>
            <person name="Yokota A."/>
            <person name="Yabe S."/>
        </authorList>
    </citation>
    <scope>NUCLEOTIDE SEQUENCE</scope>
    <source>
        <strain evidence="2">A3-2</strain>
    </source>
</reference>
<protein>
    <recommendedName>
        <fullName evidence="3">Protein kinase domain-containing protein</fullName>
    </recommendedName>
</protein>
<dbReference type="AlphaFoldDB" id="A0A455SXG3"/>
<dbReference type="EMBL" id="AP019377">
    <property type="protein sequence ID" value="BBH92208.1"/>
    <property type="molecule type" value="Genomic_DNA"/>
</dbReference>
<dbReference type="Gene3D" id="1.10.510.10">
    <property type="entry name" value="Transferase(Phosphotransferase) domain 1"/>
    <property type="match status" value="1"/>
</dbReference>